<accession>L1LC47</accession>
<gene>
    <name evidence="3" type="ORF">BEWA_015830</name>
</gene>
<dbReference type="VEuPathDB" id="PiroplasmaDB:BEWA_015830"/>
<dbReference type="AlphaFoldDB" id="L1LC47"/>
<feature type="region of interest" description="Disordered" evidence="1">
    <location>
        <begin position="494"/>
        <end position="532"/>
    </location>
</feature>
<feature type="compositionally biased region" description="Low complexity" evidence="1">
    <location>
        <begin position="500"/>
        <end position="512"/>
    </location>
</feature>
<keyword evidence="2" id="KW-0472">Membrane</keyword>
<dbReference type="GeneID" id="15802686"/>
<keyword evidence="2" id="KW-1133">Transmembrane helix</keyword>
<dbReference type="EMBL" id="ACOU01000004">
    <property type="protein sequence ID" value="EKX73022.1"/>
    <property type="molecule type" value="Genomic_DNA"/>
</dbReference>
<dbReference type="RefSeq" id="XP_004832474.1">
    <property type="nucleotide sequence ID" value="XM_004832417.1"/>
</dbReference>
<comment type="caution">
    <text evidence="3">The sequence shown here is derived from an EMBL/GenBank/DDBJ whole genome shotgun (WGS) entry which is preliminary data.</text>
</comment>
<protein>
    <submittedName>
        <fullName evidence="3">Uncharacterized protein</fullName>
    </submittedName>
</protein>
<proteinExistence type="predicted"/>
<dbReference type="KEGG" id="beq:BEWA_015830"/>
<feature type="compositionally biased region" description="Polar residues" evidence="1">
    <location>
        <begin position="513"/>
        <end position="524"/>
    </location>
</feature>
<organism evidence="3 4">
    <name type="scientific">Theileria equi strain WA</name>
    <dbReference type="NCBI Taxonomy" id="1537102"/>
    <lineage>
        <taxon>Eukaryota</taxon>
        <taxon>Sar</taxon>
        <taxon>Alveolata</taxon>
        <taxon>Apicomplexa</taxon>
        <taxon>Aconoidasida</taxon>
        <taxon>Piroplasmida</taxon>
        <taxon>Theileriidae</taxon>
        <taxon>Theileria</taxon>
    </lineage>
</organism>
<keyword evidence="4" id="KW-1185">Reference proteome</keyword>
<reference evidence="3 4" key="1">
    <citation type="journal article" date="2012" name="BMC Genomics">
        <title>Comparative genomic analysis and phylogenetic position of Theileria equi.</title>
        <authorList>
            <person name="Kappmeyer L.S."/>
            <person name="Thiagarajan M."/>
            <person name="Herndon D.R."/>
            <person name="Ramsay J.D."/>
            <person name="Caler E."/>
            <person name="Djikeng A."/>
            <person name="Gillespie J.J."/>
            <person name="Lau A.O."/>
            <person name="Roalson E.H."/>
            <person name="Silva J.C."/>
            <person name="Silva M.G."/>
            <person name="Suarez C.E."/>
            <person name="Ueti M.W."/>
            <person name="Nene V.M."/>
            <person name="Mealey R.H."/>
            <person name="Knowles D.P."/>
            <person name="Brayton K.A."/>
        </authorList>
    </citation>
    <scope>NUCLEOTIDE SEQUENCE [LARGE SCALE GENOMIC DNA]</scope>
    <source>
        <strain evidence="3 4">WA</strain>
    </source>
</reference>
<keyword evidence="2" id="KW-0812">Transmembrane</keyword>
<evidence type="ECO:0000313" key="3">
    <source>
        <dbReference type="EMBL" id="EKX73022.1"/>
    </source>
</evidence>
<evidence type="ECO:0000313" key="4">
    <source>
        <dbReference type="Proteomes" id="UP000031512"/>
    </source>
</evidence>
<name>L1LC47_THEEQ</name>
<dbReference type="Proteomes" id="UP000031512">
    <property type="component" value="Unassembled WGS sequence"/>
</dbReference>
<sequence>MNEGINLDIGPSWWFKQQPGGISIVKAQSTSFNRYVENEYSKFGNRRLIGLSYNGNKLSKLSITKPFDNIMNVTVYFNRLNNVFLLMKISTSAKSYYYTNHDTNQSIGEKAEFDDFVTTASHALSEIELQGILDELFMKGKLDYYELSTGLRERLVRGGGVILDLANHKHGMFYVSDETNIQVMVTEDYSVTGYKGVQHTPFYYQFWIKGIKNKNGEEIRVEGQFPNYPLNCIVYYHGDDNSYNNPLLVMFYLKENTYGDPIDVPSKYLMCKNNQKINWDVLRVKDSSIGDEELLQILENISTNNRLLVEKISDENLRAKLGDITRYITVDLTNTTKYPKPYNYESGTNRAEIPVYILVMKYINTFNTFTIGEIKMSDGIITGKQLPTPETKIRKLSAYYTDYVGKNLFLIEVIPLYTISSGSQKAVYYYYRDNNEWRGCKLETLVEIRDDGREDYRVTQNFVKYVVENQGKITYDDLKEQDLMVNLEPYPKIEEEEVPTENPTEEPTGPSTQTPKDTVDTELTSAKFPPPKGSGNAGAIVGGIIGTLVCTGAFSFVMWRIGPSLRTYMAGREPLLLSTV</sequence>
<evidence type="ECO:0000256" key="2">
    <source>
        <dbReference type="SAM" id="Phobius"/>
    </source>
</evidence>
<feature type="transmembrane region" description="Helical" evidence="2">
    <location>
        <begin position="537"/>
        <end position="559"/>
    </location>
</feature>
<evidence type="ECO:0000256" key="1">
    <source>
        <dbReference type="SAM" id="MobiDB-lite"/>
    </source>
</evidence>